<organism evidence="1 2">
    <name type="scientific">Paramecium primaurelia</name>
    <dbReference type="NCBI Taxonomy" id="5886"/>
    <lineage>
        <taxon>Eukaryota</taxon>
        <taxon>Sar</taxon>
        <taxon>Alveolata</taxon>
        <taxon>Ciliophora</taxon>
        <taxon>Intramacronucleata</taxon>
        <taxon>Oligohymenophorea</taxon>
        <taxon>Peniculida</taxon>
        <taxon>Parameciidae</taxon>
        <taxon>Paramecium</taxon>
    </lineage>
</organism>
<name>A0A8S1NLB3_PARPR</name>
<sequence length="249" mass="29329">MNSQIRYRPPLPKFDQKLLENKKIEETIQKFTLQKSDKRRFKQVNLLIDEMLQKLSQVNFQFLYNLNQENIKVQCLEIMGNELIEKVKSKKYSSIACALIIQSLRILLIPLRIKEVTQIIEVDEKQVRKILIQLNQFKPFNEDAFTIAFMIRICTCIGFNQKFQTLCRFFYSHLKNLHLVQGEHEHVIASVLVKLTGDFVFKEKGGINLHTVSEIAGCCEVSLKNLLQKLQPYNQTMYESAFEFYQRTK</sequence>
<proteinExistence type="predicted"/>
<keyword evidence="2" id="KW-1185">Reference proteome</keyword>
<comment type="caution">
    <text evidence="1">The sequence shown here is derived from an EMBL/GenBank/DDBJ whole genome shotgun (WGS) entry which is preliminary data.</text>
</comment>
<accession>A0A8S1NLB3</accession>
<dbReference type="Proteomes" id="UP000688137">
    <property type="component" value="Unassembled WGS sequence"/>
</dbReference>
<protein>
    <submittedName>
        <fullName evidence="1">Uncharacterized protein</fullName>
    </submittedName>
</protein>
<evidence type="ECO:0000313" key="2">
    <source>
        <dbReference type="Proteomes" id="UP000688137"/>
    </source>
</evidence>
<reference evidence="1" key="1">
    <citation type="submission" date="2021-01" db="EMBL/GenBank/DDBJ databases">
        <authorList>
            <consortium name="Genoscope - CEA"/>
            <person name="William W."/>
        </authorList>
    </citation>
    <scope>NUCLEOTIDE SEQUENCE</scope>
</reference>
<dbReference type="AlphaFoldDB" id="A0A8S1NLB3"/>
<evidence type="ECO:0000313" key="1">
    <source>
        <dbReference type="EMBL" id="CAD8092910.1"/>
    </source>
</evidence>
<dbReference type="OMA" id="IRICTCI"/>
<gene>
    <name evidence="1" type="ORF">PPRIM_AZ9-3.1.T0920023</name>
</gene>
<dbReference type="EMBL" id="CAJJDM010000095">
    <property type="protein sequence ID" value="CAD8092910.1"/>
    <property type="molecule type" value="Genomic_DNA"/>
</dbReference>